<evidence type="ECO:0000313" key="4">
    <source>
        <dbReference type="EMBL" id="MDY7224760.1"/>
    </source>
</evidence>
<dbReference type="Proteomes" id="UP001291309">
    <property type="component" value="Unassembled WGS sequence"/>
</dbReference>
<dbReference type="Pfam" id="PF13439">
    <property type="entry name" value="Glyco_transf_4"/>
    <property type="match status" value="1"/>
</dbReference>
<name>A0ABU5GUA2_9BACT</name>
<dbReference type="EC" id="2.4.-.-" evidence="4"/>
<accession>A0ABU5GUA2</accession>
<keyword evidence="1 4" id="KW-0328">Glycosyltransferase</keyword>
<dbReference type="Pfam" id="PF13692">
    <property type="entry name" value="Glyco_trans_1_4"/>
    <property type="match status" value="1"/>
</dbReference>
<evidence type="ECO:0000256" key="2">
    <source>
        <dbReference type="ARBA" id="ARBA00022679"/>
    </source>
</evidence>
<keyword evidence="2 4" id="KW-0808">Transferase</keyword>
<keyword evidence="5" id="KW-1185">Reference proteome</keyword>
<dbReference type="InterPro" id="IPR028098">
    <property type="entry name" value="Glyco_trans_4-like_N"/>
</dbReference>
<dbReference type="PANTHER" id="PTHR12526">
    <property type="entry name" value="GLYCOSYLTRANSFERASE"/>
    <property type="match status" value="1"/>
</dbReference>
<organism evidence="4 5">
    <name type="scientific">Hyalangium rubrum</name>
    <dbReference type="NCBI Taxonomy" id="3103134"/>
    <lineage>
        <taxon>Bacteria</taxon>
        <taxon>Pseudomonadati</taxon>
        <taxon>Myxococcota</taxon>
        <taxon>Myxococcia</taxon>
        <taxon>Myxococcales</taxon>
        <taxon>Cystobacterineae</taxon>
        <taxon>Archangiaceae</taxon>
        <taxon>Hyalangium</taxon>
    </lineage>
</organism>
<dbReference type="SUPFAM" id="SSF53756">
    <property type="entry name" value="UDP-Glycosyltransferase/glycogen phosphorylase"/>
    <property type="match status" value="1"/>
</dbReference>
<feature type="domain" description="Glycosyltransferase subfamily 4-like N-terminal" evidence="3">
    <location>
        <begin position="24"/>
        <end position="181"/>
    </location>
</feature>
<evidence type="ECO:0000313" key="5">
    <source>
        <dbReference type="Proteomes" id="UP001291309"/>
    </source>
</evidence>
<evidence type="ECO:0000256" key="1">
    <source>
        <dbReference type="ARBA" id="ARBA00022676"/>
    </source>
</evidence>
<dbReference type="EMBL" id="JAXIVS010000001">
    <property type="protein sequence ID" value="MDY7224760.1"/>
    <property type="molecule type" value="Genomic_DNA"/>
</dbReference>
<comment type="caution">
    <text evidence="4">The sequence shown here is derived from an EMBL/GenBank/DDBJ whole genome shotgun (WGS) entry which is preliminary data.</text>
</comment>
<proteinExistence type="predicted"/>
<dbReference type="PANTHER" id="PTHR12526:SF510">
    <property type="entry name" value="D-INOSITOL 3-PHOSPHATE GLYCOSYLTRANSFERASE"/>
    <property type="match status" value="1"/>
</dbReference>
<reference evidence="4 5" key="1">
    <citation type="submission" date="2023-12" db="EMBL/GenBank/DDBJ databases">
        <title>the genome sequence of Hyalangium sp. s54d21.</title>
        <authorList>
            <person name="Zhang X."/>
        </authorList>
    </citation>
    <scope>NUCLEOTIDE SEQUENCE [LARGE SCALE GENOMIC DNA]</scope>
    <source>
        <strain evidence="5">s54d21</strain>
    </source>
</reference>
<protein>
    <submittedName>
        <fullName evidence="4">Glycosyltransferase</fullName>
        <ecNumber evidence="4">2.4.-.-</ecNumber>
    </submittedName>
</protein>
<dbReference type="GO" id="GO:0016757">
    <property type="term" value="F:glycosyltransferase activity"/>
    <property type="evidence" value="ECO:0007669"/>
    <property type="project" value="UniProtKB-KW"/>
</dbReference>
<dbReference type="RefSeq" id="WP_321543494.1">
    <property type="nucleotide sequence ID" value="NZ_JAXIVS010000001.1"/>
</dbReference>
<dbReference type="Gene3D" id="3.40.50.2000">
    <property type="entry name" value="Glycogen Phosphorylase B"/>
    <property type="match status" value="2"/>
</dbReference>
<evidence type="ECO:0000259" key="3">
    <source>
        <dbReference type="Pfam" id="PF13439"/>
    </source>
</evidence>
<sequence>MRREAEVMGEAPIRLVQFTRSFHIGGTEVQVLELLRGLPSNYRLQVSVLQDAGPLVGTLRQLGFTPEEFPLNGSLMRLNTGKQILRLARWFRHNRVELVHVHDFYSTMLVVPAAKIAGTKVIVGRLDLAHWHGPARREVHAQFTRMADHVVANAEAIRRMLVEEEGVPADRVSVIHNGLDLPRFDARARQGLQGPVPDTGGAPVVLHVANMNHPVKRQEDLLMALATLRQEGQPLHAFLVGDGPRRPELERRAAELGVADIAHFLGHRADVPALYSRATMGVLCSSAEGMSNAVMEGMAAGLPMVVTAVGGNTDLITDGERGLVVRPERPAEMVQAFRRLLAEPDKAREMGAAAREFVRRELSLERMVQRHDALYQHVLRPTQ</sequence>
<gene>
    <name evidence="4" type="ORF">SYV04_00130</name>
</gene>